<keyword evidence="1" id="KW-0812">Transmembrane</keyword>
<reference evidence="2 3" key="1">
    <citation type="journal article" date="2019" name="Emerg. Microbes Infect.">
        <title>Comprehensive subspecies identification of 175 nontuberculous mycobacteria species based on 7547 genomic profiles.</title>
        <authorList>
            <person name="Matsumoto Y."/>
            <person name="Kinjo T."/>
            <person name="Motooka D."/>
            <person name="Nabeya D."/>
            <person name="Jung N."/>
            <person name="Uechi K."/>
            <person name="Horii T."/>
            <person name="Iida T."/>
            <person name="Fujita J."/>
            <person name="Nakamura S."/>
        </authorList>
    </citation>
    <scope>NUCLEOTIDE SEQUENCE [LARGE SCALE GENOMIC DNA]</scope>
    <source>
        <strain evidence="2 3">JCM 30395</strain>
    </source>
</reference>
<proteinExistence type="predicted"/>
<name>A0A7I7SUZ1_9MYCO</name>
<gene>
    <name evidence="2" type="ORF">MSAR_39780</name>
</gene>
<evidence type="ECO:0000256" key="1">
    <source>
        <dbReference type="SAM" id="Phobius"/>
    </source>
</evidence>
<protein>
    <submittedName>
        <fullName evidence="2">Uncharacterized protein</fullName>
    </submittedName>
</protein>
<keyword evidence="1" id="KW-1133">Transmembrane helix</keyword>
<dbReference type="EMBL" id="AP022595">
    <property type="protein sequence ID" value="BBY60842.1"/>
    <property type="molecule type" value="Genomic_DNA"/>
</dbReference>
<keyword evidence="1" id="KW-0472">Membrane</keyword>
<accession>A0A7I7SUZ1</accession>
<keyword evidence="3" id="KW-1185">Reference proteome</keyword>
<dbReference type="KEGG" id="msar:MSAR_39780"/>
<evidence type="ECO:0000313" key="2">
    <source>
        <dbReference type="EMBL" id="BBY60842.1"/>
    </source>
</evidence>
<dbReference type="Proteomes" id="UP000466445">
    <property type="component" value="Chromosome"/>
</dbReference>
<dbReference type="AlphaFoldDB" id="A0A7I7SUZ1"/>
<organism evidence="2 3">
    <name type="scientific">Mycolicibacterium sarraceniae</name>
    <dbReference type="NCBI Taxonomy" id="1534348"/>
    <lineage>
        <taxon>Bacteria</taxon>
        <taxon>Bacillati</taxon>
        <taxon>Actinomycetota</taxon>
        <taxon>Actinomycetes</taxon>
        <taxon>Mycobacteriales</taxon>
        <taxon>Mycobacteriaceae</taxon>
        <taxon>Mycolicibacterium</taxon>
    </lineage>
</organism>
<sequence length="78" mass="8029">MTGLVNVTVIGMATPTTWPLVGWTDAMDVPSIAGATAAMLVCIEVAIATITIPAAAHARRTALAMDPLLAWAISKDPL</sequence>
<evidence type="ECO:0000313" key="3">
    <source>
        <dbReference type="Proteomes" id="UP000466445"/>
    </source>
</evidence>
<feature type="transmembrane region" description="Helical" evidence="1">
    <location>
        <begin position="32"/>
        <end position="56"/>
    </location>
</feature>